<protein>
    <submittedName>
        <fullName evidence="1">Uncharacterized protein</fullName>
    </submittedName>
</protein>
<name>A0ABU9HA24_9GAMM</name>
<gene>
    <name evidence="1" type="ORF">V6255_06155</name>
</gene>
<dbReference type="EMBL" id="JBAKBA010000010">
    <property type="protein sequence ID" value="MEL0658722.1"/>
    <property type="molecule type" value="Genomic_DNA"/>
</dbReference>
<comment type="caution">
    <text evidence="1">The sequence shown here is derived from an EMBL/GenBank/DDBJ whole genome shotgun (WGS) entry which is preliminary data.</text>
</comment>
<accession>A0ABU9HA24</accession>
<proteinExistence type="predicted"/>
<keyword evidence="2" id="KW-1185">Reference proteome</keyword>
<evidence type="ECO:0000313" key="2">
    <source>
        <dbReference type="Proteomes" id="UP001366060"/>
    </source>
</evidence>
<sequence length="1115" mass="126330">MTRTQDNVANDITASVSATGSGDAVYGDKVMGNKYITIIQSDVSLEPVKPVLLDIVQKLGEGKKGQAEDMLRALGMLGNLNSTARIAIACLKSVSYIELSDDEKQIIKTAYSESSSQDKDFQDFLNAAAINLLREQKSEQELKDFYCDLPANPCTDIAYYKTLTKISSSDDISRELSSFSLPVLHLLLEKALASGKHDICQQIFDELKKKDLFSDFSGQAIILECISINKFQINDYLLLSTEQKEYLDNVIEKLTNFTSNLQSIDKQYLGLACQLLLYTQFTNSKLHNFVKDHRSLLNQIDFRGKDVVISFLDHDNAVQLPSPLKSEHEIALEIIEDVKKEKFSTRKILVLCEKKNPESVEFTLNELMKLDKTTTSLACYCALAAKAADFLDKSQFPLLKIEKILSDDFKGETIESNFLLSTANFLSIAGYKGLSLLALGLLFKDKSPWISDAYSQYLSLLYENEQYNSLNTHLSTMSDQEQSHPDIVNLKSCIASHADKFPEAVKLIEEQLKSYHGRPLSESEKKYCIYLWLSLLINLNRSISTSNLAEYVKKIPISIFSDPDNELAWDLLTFFGERYIEVEDTVLTWFFTDPNKYANQLFKVVMNRPPNITQVGYNSGIFKAGYLYTENKQPKYRMVVDDQRLTTENPQYLIHPSTSLAQRLQSKEKKPYFIHNTKHCLIQEILPPTIAAHRIAVNILDNDENQTFSSISFPENATGEEIMEVLTNFLDSNHCYSPTVKNYLRGNFPCIFKYQLINANNSYGKALTAILSKNVYMELFSDNDAPFEESNSEDFILDEVGFAFLVVSGLFTQIEARMHITSDTAKQIKEWCYTYGDQGIVFDPEKDNFIALGNEENLDQNLNLRNITEKLLKKCNIHNERDYDVPLKLTILADQLLSPSTKSSLGLAHTKGFSYFTVDSQLRAFFSKPEFSSVNIAPISVKDFMLGNSNVDEIGRLLALHQHNFNLFLPWAVFNELCFNGSEESLHNLTLFIDDINNFEKEVVEKNIEIVVKTIFIKRLNDLNSHGLNYLLESLFTKLFESIHTPKEVALVFINTPSPSIFQPFEKELLKTLTLHFIGNAMIMATSSVVAAYSNALKKSIHNSSKVAKEIEGLC</sequence>
<organism evidence="1 2">
    <name type="scientific">Psychromonas arctica</name>
    <dbReference type="NCBI Taxonomy" id="168275"/>
    <lineage>
        <taxon>Bacteria</taxon>
        <taxon>Pseudomonadati</taxon>
        <taxon>Pseudomonadota</taxon>
        <taxon>Gammaproteobacteria</taxon>
        <taxon>Alteromonadales</taxon>
        <taxon>Psychromonadaceae</taxon>
        <taxon>Psychromonas</taxon>
    </lineage>
</organism>
<dbReference type="Proteomes" id="UP001366060">
    <property type="component" value="Unassembled WGS sequence"/>
</dbReference>
<evidence type="ECO:0000313" key="1">
    <source>
        <dbReference type="EMBL" id="MEL0658722.1"/>
    </source>
</evidence>
<dbReference type="RefSeq" id="WP_341627363.1">
    <property type="nucleotide sequence ID" value="NZ_JBAKBA010000010.1"/>
</dbReference>
<reference evidence="1 2" key="1">
    <citation type="submission" date="2024-02" db="EMBL/GenBank/DDBJ databases">
        <title>Bacteria isolated from the canopy kelp, Nereocystis luetkeana.</title>
        <authorList>
            <person name="Pfister C.A."/>
            <person name="Younker I.T."/>
            <person name="Light S.H."/>
        </authorList>
    </citation>
    <scope>NUCLEOTIDE SEQUENCE [LARGE SCALE GENOMIC DNA]</scope>
    <source>
        <strain evidence="1 2">TI.2.07</strain>
    </source>
</reference>